<keyword evidence="1" id="KW-0175">Coiled coil</keyword>
<dbReference type="InterPro" id="IPR039878">
    <property type="entry name" value="RBM33"/>
</dbReference>
<accession>A0A4Y2IN35</accession>
<gene>
    <name evidence="3" type="ORF">AVEN_120109_1</name>
</gene>
<comment type="caution">
    <text evidence="3">The sequence shown here is derived from an EMBL/GenBank/DDBJ whole genome shotgun (WGS) entry which is preliminary data.</text>
</comment>
<proteinExistence type="predicted"/>
<reference evidence="3 4" key="1">
    <citation type="journal article" date="2019" name="Sci. Rep.">
        <title>Orb-weaving spider Araneus ventricosus genome elucidates the spidroin gene catalogue.</title>
        <authorList>
            <person name="Kono N."/>
            <person name="Nakamura H."/>
            <person name="Ohtoshi R."/>
            <person name="Moran D.A.P."/>
            <person name="Shinohara A."/>
            <person name="Yoshida Y."/>
            <person name="Fujiwara M."/>
            <person name="Mori M."/>
            <person name="Tomita M."/>
            <person name="Arakawa K."/>
        </authorList>
    </citation>
    <scope>NUCLEOTIDE SEQUENCE [LARGE SCALE GENOMIC DNA]</scope>
</reference>
<feature type="coiled-coil region" evidence="1">
    <location>
        <begin position="89"/>
        <end position="135"/>
    </location>
</feature>
<name>A0A4Y2IN35_ARAVE</name>
<dbReference type="EMBL" id="BGPR01107346">
    <property type="protein sequence ID" value="GBM79271.1"/>
    <property type="molecule type" value="Genomic_DNA"/>
</dbReference>
<dbReference type="AlphaFoldDB" id="A0A4Y2IN35"/>
<feature type="non-terminal residue" evidence="3">
    <location>
        <position position="1"/>
    </location>
</feature>
<protein>
    <submittedName>
        <fullName evidence="3">Uncharacterized protein</fullName>
    </submittedName>
</protein>
<keyword evidence="4" id="KW-1185">Reference proteome</keyword>
<sequence length="187" mass="22261">KSYQEKRPISHSQSTHMQRKNQNQLQQFARPPEKRASNLNIKQVPVKQPRLENQIRKNVHVNNSNIREIPLVDTLPTTQKTVSKSVPVVEEEDEKTKELRRKIEEQKLLREQILKRKEERRRQMAAQRLMDLKKRQAEQNKNVIAIQRVDQAETTKASLVQIGEFREFLLNLLNMKPKYFMTKVLNF</sequence>
<dbReference type="OrthoDB" id="5990677at2759"/>
<dbReference type="Proteomes" id="UP000499080">
    <property type="component" value="Unassembled WGS sequence"/>
</dbReference>
<feature type="region of interest" description="Disordered" evidence="2">
    <location>
        <begin position="1"/>
        <end position="41"/>
    </location>
</feature>
<evidence type="ECO:0000256" key="2">
    <source>
        <dbReference type="SAM" id="MobiDB-lite"/>
    </source>
</evidence>
<dbReference type="PANTHER" id="PTHR22014:SF2">
    <property type="entry name" value="RNA-BINDING PROTEIN 33"/>
    <property type="match status" value="1"/>
</dbReference>
<feature type="compositionally biased region" description="Polar residues" evidence="2">
    <location>
        <begin position="10"/>
        <end position="27"/>
    </location>
</feature>
<evidence type="ECO:0000313" key="3">
    <source>
        <dbReference type="EMBL" id="GBM79271.1"/>
    </source>
</evidence>
<evidence type="ECO:0000313" key="4">
    <source>
        <dbReference type="Proteomes" id="UP000499080"/>
    </source>
</evidence>
<dbReference type="GO" id="GO:0003723">
    <property type="term" value="F:RNA binding"/>
    <property type="evidence" value="ECO:0007669"/>
    <property type="project" value="TreeGrafter"/>
</dbReference>
<evidence type="ECO:0000256" key="1">
    <source>
        <dbReference type="SAM" id="Coils"/>
    </source>
</evidence>
<organism evidence="3 4">
    <name type="scientific">Araneus ventricosus</name>
    <name type="common">Orbweaver spider</name>
    <name type="synonym">Epeira ventricosa</name>
    <dbReference type="NCBI Taxonomy" id="182803"/>
    <lineage>
        <taxon>Eukaryota</taxon>
        <taxon>Metazoa</taxon>
        <taxon>Ecdysozoa</taxon>
        <taxon>Arthropoda</taxon>
        <taxon>Chelicerata</taxon>
        <taxon>Arachnida</taxon>
        <taxon>Araneae</taxon>
        <taxon>Araneomorphae</taxon>
        <taxon>Entelegynae</taxon>
        <taxon>Araneoidea</taxon>
        <taxon>Araneidae</taxon>
        <taxon>Araneus</taxon>
    </lineage>
</organism>
<dbReference type="PANTHER" id="PTHR22014">
    <property type="entry name" value="RNA-BINDING PROTEIN 33"/>
    <property type="match status" value="1"/>
</dbReference>